<keyword evidence="2" id="KW-1185">Reference proteome</keyword>
<evidence type="ECO:0000313" key="2">
    <source>
        <dbReference type="Proteomes" id="UP001497700"/>
    </source>
</evidence>
<name>A0ACB9Z368_9PEZI</name>
<protein>
    <submittedName>
        <fullName evidence="1">FAD-binding domain-containing protein</fullName>
    </submittedName>
</protein>
<proteinExistence type="predicted"/>
<reference evidence="1 2" key="1">
    <citation type="journal article" date="2022" name="New Phytol.">
        <title>Ecological generalism drives hyperdiversity of secondary metabolite gene clusters in xylarialean endophytes.</title>
        <authorList>
            <person name="Franco M.E.E."/>
            <person name="Wisecaver J.H."/>
            <person name="Arnold A.E."/>
            <person name="Ju Y.M."/>
            <person name="Slot J.C."/>
            <person name="Ahrendt S."/>
            <person name="Moore L.P."/>
            <person name="Eastman K.E."/>
            <person name="Scott K."/>
            <person name="Konkel Z."/>
            <person name="Mondo S.J."/>
            <person name="Kuo A."/>
            <person name="Hayes R.D."/>
            <person name="Haridas S."/>
            <person name="Andreopoulos B."/>
            <person name="Riley R."/>
            <person name="LaButti K."/>
            <person name="Pangilinan J."/>
            <person name="Lipzen A."/>
            <person name="Amirebrahimi M."/>
            <person name="Yan J."/>
            <person name="Adam C."/>
            <person name="Keymanesh K."/>
            <person name="Ng V."/>
            <person name="Louie K."/>
            <person name="Northen T."/>
            <person name="Drula E."/>
            <person name="Henrissat B."/>
            <person name="Hsieh H.M."/>
            <person name="Youens-Clark K."/>
            <person name="Lutzoni F."/>
            <person name="Miadlikowska J."/>
            <person name="Eastwood D.C."/>
            <person name="Hamelin R.C."/>
            <person name="Grigoriev I.V."/>
            <person name="U'Ren J.M."/>
        </authorList>
    </citation>
    <scope>NUCLEOTIDE SEQUENCE [LARGE SCALE GENOMIC DNA]</scope>
    <source>
        <strain evidence="1 2">CBS 119005</strain>
    </source>
</reference>
<evidence type="ECO:0000313" key="1">
    <source>
        <dbReference type="EMBL" id="KAI4865981.1"/>
    </source>
</evidence>
<comment type="caution">
    <text evidence="1">The sequence shown here is derived from an EMBL/GenBank/DDBJ whole genome shotgun (WGS) entry which is preliminary data.</text>
</comment>
<accession>A0ACB9Z368</accession>
<dbReference type="EMBL" id="MU393464">
    <property type="protein sequence ID" value="KAI4865981.1"/>
    <property type="molecule type" value="Genomic_DNA"/>
</dbReference>
<sequence length="486" mass="53364">MSNPSKTPVLDALTKVLQGSVLQRGSEEYETENGSYFSAFENEVKPSYIVKPSNVDQVQSLIQSLRPYLLSGDCQVAIRGSGHTPFAGSANIQDGVTIDMRGLRGIHLSQDESVVEIGVGETWTAVYGELEKHGLTVAGARTGRIGVAGFVLGGGLSMFSARTGFSCDSVIEFEVVLASGELVRANAEENSDLWISLKGGLNNFGIVTSFKMNTFKSADIWGGVTIYMSDNMAETFSQLIHNACDFVHGDPDQNVHAMFSIGTFFGHQAVTCVMYDTQGKENPPSLQRFTGMENQVKEASTMRTSTHRGFVDELSKYSDDGKRQYWTSITIRPDVHLMEAFHKKWQEMLPKIQDAQGLTFTLGFHPLSKSLLENSEKAGGNAMAIPASDGPLFVVLINPRWDLSEDDKRMFATVEDFVAGLKQLANEKGLLHRYIFTNYAHQTDDTIAGYGEESLLKLKETSEKYDPEGVFQKGVPGGFKLPVKEA</sequence>
<dbReference type="Proteomes" id="UP001497700">
    <property type="component" value="Unassembled WGS sequence"/>
</dbReference>
<gene>
    <name evidence="1" type="ORF">F4820DRAFT_418283</name>
</gene>
<organism evidence="1 2">
    <name type="scientific">Hypoxylon rubiginosum</name>
    <dbReference type="NCBI Taxonomy" id="110542"/>
    <lineage>
        <taxon>Eukaryota</taxon>
        <taxon>Fungi</taxon>
        <taxon>Dikarya</taxon>
        <taxon>Ascomycota</taxon>
        <taxon>Pezizomycotina</taxon>
        <taxon>Sordariomycetes</taxon>
        <taxon>Xylariomycetidae</taxon>
        <taxon>Xylariales</taxon>
        <taxon>Hypoxylaceae</taxon>
        <taxon>Hypoxylon</taxon>
    </lineage>
</organism>